<dbReference type="Proteomes" id="UP000024001">
    <property type="component" value="Unassembled WGS sequence"/>
</dbReference>
<evidence type="ECO:0000313" key="2">
    <source>
        <dbReference type="Proteomes" id="UP000024001"/>
    </source>
</evidence>
<dbReference type="AlphaFoldDB" id="A0A031FNV3"/>
<gene>
    <name evidence="1" type="ORF">BW34_02575</name>
</gene>
<evidence type="ECO:0000313" key="1">
    <source>
        <dbReference type="EMBL" id="EZP26243.1"/>
    </source>
</evidence>
<organism evidence="1 2">
    <name type="scientific">Microbacterium oleivorans</name>
    <dbReference type="NCBI Taxonomy" id="273677"/>
    <lineage>
        <taxon>Bacteria</taxon>
        <taxon>Bacillati</taxon>
        <taxon>Actinomycetota</taxon>
        <taxon>Actinomycetes</taxon>
        <taxon>Micrococcales</taxon>
        <taxon>Microbacteriaceae</taxon>
        <taxon>Microbacterium</taxon>
    </lineage>
</organism>
<proteinExistence type="predicted"/>
<dbReference type="RefSeq" id="WP_036313164.1">
    <property type="nucleotide sequence ID" value="NZ_JFYO01000007.1"/>
</dbReference>
<reference evidence="1 2" key="1">
    <citation type="submission" date="2014-03" db="EMBL/GenBank/DDBJ databases">
        <title>Draft Genome Sequences of 13 Willow Endophytes.</title>
        <authorList>
            <person name="Gan H.Y."/>
            <person name="Gan H.M."/>
            <person name="Savka M.A."/>
            <person name="Hudson A.O."/>
        </authorList>
    </citation>
    <scope>NUCLEOTIDE SEQUENCE [LARGE SCALE GENOMIC DNA]</scope>
    <source>
        <strain evidence="1 2">RIT293</strain>
    </source>
</reference>
<protein>
    <submittedName>
        <fullName evidence="1">Uncharacterized protein</fullName>
    </submittedName>
</protein>
<name>A0A031FNV3_9MICO</name>
<keyword evidence="2" id="KW-1185">Reference proteome</keyword>
<sequence>MVGSLAMIGSGTRTTDHANLAVMDAYGNLSQHEFTGAASGLAAIAITRFEMGDDIETARGQVLSAWASLGSPPGLFAAAAASIAGMPQPLLESASKSERMDAIRRALGAASPSAQLEAMLRARELLERLAVEET</sequence>
<dbReference type="PATRIC" id="fig|273677.3.peg.2554"/>
<accession>A0A031FNV3</accession>
<dbReference type="EMBL" id="JFYO01000007">
    <property type="protein sequence ID" value="EZP26243.1"/>
    <property type="molecule type" value="Genomic_DNA"/>
</dbReference>
<comment type="caution">
    <text evidence="1">The sequence shown here is derived from an EMBL/GenBank/DDBJ whole genome shotgun (WGS) entry which is preliminary data.</text>
</comment>